<dbReference type="Proteomes" id="UP000807469">
    <property type="component" value="Unassembled WGS sequence"/>
</dbReference>
<keyword evidence="7" id="KW-1185">Reference proteome</keyword>
<dbReference type="SUPFAM" id="SSF103506">
    <property type="entry name" value="Mitochondrial carrier"/>
    <property type="match status" value="1"/>
</dbReference>
<accession>A0A9P6CT84</accession>
<dbReference type="EMBL" id="MU155710">
    <property type="protein sequence ID" value="KAF9471323.1"/>
    <property type="molecule type" value="Genomic_DNA"/>
</dbReference>
<evidence type="ECO:0000313" key="6">
    <source>
        <dbReference type="EMBL" id="KAF9471323.1"/>
    </source>
</evidence>
<keyword evidence="4 5" id="KW-0472">Membrane</keyword>
<comment type="caution">
    <text evidence="6">The sequence shown here is derived from an EMBL/GenBank/DDBJ whole genome shotgun (WGS) entry which is preliminary data.</text>
</comment>
<organism evidence="6 7">
    <name type="scientific">Pholiota conissans</name>
    <dbReference type="NCBI Taxonomy" id="109636"/>
    <lineage>
        <taxon>Eukaryota</taxon>
        <taxon>Fungi</taxon>
        <taxon>Dikarya</taxon>
        <taxon>Basidiomycota</taxon>
        <taxon>Agaricomycotina</taxon>
        <taxon>Agaricomycetes</taxon>
        <taxon>Agaricomycetidae</taxon>
        <taxon>Agaricales</taxon>
        <taxon>Agaricineae</taxon>
        <taxon>Strophariaceae</taxon>
        <taxon>Pholiota</taxon>
    </lineage>
</organism>
<protein>
    <submittedName>
        <fullName evidence="6">Uncharacterized protein</fullName>
    </submittedName>
</protein>
<dbReference type="GO" id="GO:0016020">
    <property type="term" value="C:membrane"/>
    <property type="evidence" value="ECO:0007669"/>
    <property type="project" value="UniProtKB-SubCell"/>
</dbReference>
<keyword evidence="2 5" id="KW-0812">Transmembrane</keyword>
<comment type="subcellular location">
    <subcellularLocation>
        <location evidence="1">Membrane</location>
    </subcellularLocation>
</comment>
<feature type="transmembrane region" description="Helical" evidence="5">
    <location>
        <begin position="109"/>
        <end position="129"/>
    </location>
</feature>
<proteinExistence type="predicted"/>
<dbReference type="OrthoDB" id="21292at2759"/>
<gene>
    <name evidence="6" type="ORF">BDN70DRAFT_888258</name>
</gene>
<feature type="transmembrane region" description="Helical" evidence="5">
    <location>
        <begin position="248"/>
        <end position="268"/>
    </location>
</feature>
<feature type="transmembrane region" description="Helical" evidence="5">
    <location>
        <begin position="141"/>
        <end position="160"/>
    </location>
</feature>
<feature type="transmembrane region" description="Helical" evidence="5">
    <location>
        <begin position="6"/>
        <end position="27"/>
    </location>
</feature>
<evidence type="ECO:0000256" key="5">
    <source>
        <dbReference type="SAM" id="Phobius"/>
    </source>
</evidence>
<evidence type="ECO:0000256" key="3">
    <source>
        <dbReference type="ARBA" id="ARBA00022989"/>
    </source>
</evidence>
<reference evidence="6" key="1">
    <citation type="submission" date="2020-11" db="EMBL/GenBank/DDBJ databases">
        <authorList>
            <consortium name="DOE Joint Genome Institute"/>
            <person name="Ahrendt S."/>
            <person name="Riley R."/>
            <person name="Andreopoulos W."/>
            <person name="Labutti K."/>
            <person name="Pangilinan J."/>
            <person name="Ruiz-Duenas F.J."/>
            <person name="Barrasa J.M."/>
            <person name="Sanchez-Garcia M."/>
            <person name="Camarero S."/>
            <person name="Miyauchi S."/>
            <person name="Serrano A."/>
            <person name="Linde D."/>
            <person name="Babiker R."/>
            <person name="Drula E."/>
            <person name="Ayuso-Fernandez I."/>
            <person name="Pacheco R."/>
            <person name="Padilla G."/>
            <person name="Ferreira P."/>
            <person name="Barriuso J."/>
            <person name="Kellner H."/>
            <person name="Castanera R."/>
            <person name="Alfaro M."/>
            <person name="Ramirez L."/>
            <person name="Pisabarro A.G."/>
            <person name="Kuo A."/>
            <person name="Tritt A."/>
            <person name="Lipzen A."/>
            <person name="He G."/>
            <person name="Yan M."/>
            <person name="Ng V."/>
            <person name="Cullen D."/>
            <person name="Martin F."/>
            <person name="Rosso M.-N."/>
            <person name="Henrissat B."/>
            <person name="Hibbett D."/>
            <person name="Martinez A.T."/>
            <person name="Grigoriev I.V."/>
        </authorList>
    </citation>
    <scope>NUCLEOTIDE SEQUENCE</scope>
    <source>
        <strain evidence="6">CIRM-BRFM 674</strain>
    </source>
</reference>
<feature type="transmembrane region" description="Helical" evidence="5">
    <location>
        <begin position="193"/>
        <end position="211"/>
    </location>
</feature>
<evidence type="ECO:0000256" key="1">
    <source>
        <dbReference type="ARBA" id="ARBA00004370"/>
    </source>
</evidence>
<dbReference type="InterPro" id="IPR023395">
    <property type="entry name" value="MCP_dom_sf"/>
</dbReference>
<evidence type="ECO:0000256" key="4">
    <source>
        <dbReference type="ARBA" id="ARBA00023136"/>
    </source>
</evidence>
<sequence length="354" mass="41165">MYSFWLQIMFFIIFFVLFPIPIVGTAVRYRATYYPRPENITLPDTPVVVEHAPGLPAADPKENSSLQDNLDLEAGRDIKVVKESTTCDSPPPTFFRVFMNVWRHDHFEGLFQGYLPHLILSMLTIRFYVSPTSLPFVGGRLILPFNILYIYYLIAAYRLIVSPHKFRLAEPKAMFRLIFTEYERAHPFKSLQYCGLVLPFFANMIFTKFVFSTLSSWNERNIDSPFYTPPGEEGEWYKYLSQPNWYCWMHIAMFVGLKVASTLIWAPVHVILTRLAIQPVNGPPNAEPMEDRDTDKLLDLGLIAAPSHLHLTTEQRPYLGFKDCFTRVVEEEGWGVLYRCWWLTALGFMTQFLQ</sequence>
<dbReference type="Gene3D" id="1.50.40.10">
    <property type="entry name" value="Mitochondrial carrier domain"/>
    <property type="match status" value="1"/>
</dbReference>
<evidence type="ECO:0000313" key="7">
    <source>
        <dbReference type="Proteomes" id="UP000807469"/>
    </source>
</evidence>
<name>A0A9P6CT84_9AGAR</name>
<dbReference type="AlphaFoldDB" id="A0A9P6CT84"/>
<evidence type="ECO:0000256" key="2">
    <source>
        <dbReference type="ARBA" id="ARBA00022692"/>
    </source>
</evidence>
<keyword evidence="3 5" id="KW-1133">Transmembrane helix</keyword>